<evidence type="ECO:0000256" key="1">
    <source>
        <dbReference type="ARBA" id="ARBA00022612"/>
    </source>
</evidence>
<evidence type="ECO:0000256" key="4">
    <source>
        <dbReference type="SAM" id="MobiDB-lite"/>
    </source>
</evidence>
<evidence type="ECO:0000313" key="7">
    <source>
        <dbReference type="Proteomes" id="UP000217257"/>
    </source>
</evidence>
<evidence type="ECO:0000313" key="6">
    <source>
        <dbReference type="EMBL" id="ATB41136.1"/>
    </source>
</evidence>
<keyword evidence="1" id="KW-1188">Viral release from host cell</keyword>
<evidence type="ECO:0000256" key="2">
    <source>
        <dbReference type="ARBA" id="ARBA00022670"/>
    </source>
</evidence>
<gene>
    <name evidence="6" type="ORF">CYFUS_006598</name>
</gene>
<proteinExistence type="predicted"/>
<sequence length="251" mass="27806">MKPRATLPADSVIKSLGHLVQKSEGGKPVFRISTQVLDRHRDRVRPNSLKTEAYEGNPVLLWNHDDCEPAVGTARVFREGDEWFMEPTFDEVDELSKTVSAKVKAGTLRTCSIRFRILRYEPNAEGGLDYEEVELLEVSIVNIPANPEAHRVKSQQPKQKNDTPPPAEETPAKALEPADLDAIKAAVAEVLQPVLEKLDALAAASSKSEGGEETDTDEAGDEEEKNEEGMEMTPEEAEEMKAFFNPTPKKK</sequence>
<feature type="region of interest" description="Disordered" evidence="4">
    <location>
        <begin position="148"/>
        <end position="173"/>
    </location>
</feature>
<dbReference type="InterPro" id="IPR054613">
    <property type="entry name" value="Peptidase_S78_dom"/>
</dbReference>
<accession>A0A250JDA7</accession>
<organism evidence="6 7">
    <name type="scientific">Cystobacter fuscus</name>
    <dbReference type="NCBI Taxonomy" id="43"/>
    <lineage>
        <taxon>Bacteria</taxon>
        <taxon>Pseudomonadati</taxon>
        <taxon>Myxococcota</taxon>
        <taxon>Myxococcia</taxon>
        <taxon>Myxococcales</taxon>
        <taxon>Cystobacterineae</taxon>
        <taxon>Archangiaceae</taxon>
        <taxon>Cystobacter</taxon>
    </lineage>
</organism>
<feature type="domain" description="Prohead serine protease" evidence="5">
    <location>
        <begin position="29"/>
        <end position="150"/>
    </location>
</feature>
<protein>
    <recommendedName>
        <fullName evidence="5">Prohead serine protease domain-containing protein</fullName>
    </recommendedName>
</protein>
<name>A0A250JDA7_9BACT</name>
<dbReference type="GO" id="GO:0008233">
    <property type="term" value="F:peptidase activity"/>
    <property type="evidence" value="ECO:0007669"/>
    <property type="project" value="UniProtKB-KW"/>
</dbReference>
<reference evidence="6 7" key="1">
    <citation type="submission" date="2017-06" db="EMBL/GenBank/DDBJ databases">
        <title>Sequencing and comparative analysis of myxobacterial genomes.</title>
        <authorList>
            <person name="Rupp O."/>
            <person name="Goesmann A."/>
            <person name="Sogaard-Andersen L."/>
        </authorList>
    </citation>
    <scope>NUCLEOTIDE SEQUENCE [LARGE SCALE GENOMIC DNA]</scope>
    <source>
        <strain evidence="6 7">DSM 52655</strain>
    </source>
</reference>
<dbReference type="Pfam" id="PF04586">
    <property type="entry name" value="Peptidase_S78"/>
    <property type="match status" value="1"/>
</dbReference>
<dbReference type="KEGG" id="cfus:CYFUS_006598"/>
<evidence type="ECO:0000256" key="3">
    <source>
        <dbReference type="ARBA" id="ARBA00022801"/>
    </source>
</evidence>
<dbReference type="GO" id="GO:0006508">
    <property type="term" value="P:proteolysis"/>
    <property type="evidence" value="ECO:0007669"/>
    <property type="project" value="UniProtKB-KW"/>
</dbReference>
<feature type="compositionally biased region" description="Acidic residues" evidence="4">
    <location>
        <begin position="211"/>
        <end position="238"/>
    </location>
</feature>
<dbReference type="AlphaFoldDB" id="A0A250JDA7"/>
<dbReference type="EMBL" id="CP022098">
    <property type="protein sequence ID" value="ATB41136.1"/>
    <property type="molecule type" value="Genomic_DNA"/>
</dbReference>
<evidence type="ECO:0000259" key="5">
    <source>
        <dbReference type="Pfam" id="PF04586"/>
    </source>
</evidence>
<dbReference type="Proteomes" id="UP000217257">
    <property type="component" value="Chromosome"/>
</dbReference>
<feature type="region of interest" description="Disordered" evidence="4">
    <location>
        <begin position="202"/>
        <end position="251"/>
    </location>
</feature>
<keyword evidence="2" id="KW-0645">Protease</keyword>
<keyword evidence="3" id="KW-0378">Hydrolase</keyword>